<feature type="transmembrane region" description="Helical" evidence="1">
    <location>
        <begin position="38"/>
        <end position="57"/>
    </location>
</feature>
<gene>
    <name evidence="2" type="ORF">CDO51_02710</name>
</gene>
<evidence type="ECO:0000313" key="2">
    <source>
        <dbReference type="EMBL" id="OWZ84551.1"/>
    </source>
</evidence>
<evidence type="ECO:0000313" key="3">
    <source>
        <dbReference type="Proteomes" id="UP000214588"/>
    </source>
</evidence>
<reference evidence="2 3" key="1">
    <citation type="submission" date="2017-06" db="EMBL/GenBank/DDBJ databases">
        <title>Draft Genome Sequence of Natranaerobius trueperi halophilic, alkalithermophilic bacteria from soda lakes.</title>
        <authorList>
            <person name="Zhao B."/>
        </authorList>
    </citation>
    <scope>NUCLEOTIDE SEQUENCE [LARGE SCALE GENOMIC DNA]</scope>
    <source>
        <strain evidence="2 3">DSM 18760</strain>
    </source>
</reference>
<keyword evidence="1" id="KW-0472">Membrane</keyword>
<accession>A0A226C046</accession>
<comment type="caution">
    <text evidence="2">The sequence shown here is derived from an EMBL/GenBank/DDBJ whole genome shotgun (WGS) entry which is preliminary data.</text>
</comment>
<organism evidence="2 3">
    <name type="scientific">Natranaerobius trueperi</name>
    <dbReference type="NCBI Taxonomy" id="759412"/>
    <lineage>
        <taxon>Bacteria</taxon>
        <taxon>Bacillati</taxon>
        <taxon>Bacillota</taxon>
        <taxon>Clostridia</taxon>
        <taxon>Natranaerobiales</taxon>
        <taxon>Natranaerobiaceae</taxon>
        <taxon>Natranaerobius</taxon>
    </lineage>
</organism>
<proteinExistence type="predicted"/>
<sequence length="67" mass="7749">MGGTLLEAFLLFLFIGLLVLSLIWVFKYAEQRGKSGCLIAFLVFLVSWPLSLLLWLASRPDKYYDEY</sequence>
<evidence type="ECO:0000256" key="1">
    <source>
        <dbReference type="SAM" id="Phobius"/>
    </source>
</evidence>
<keyword evidence="3" id="KW-1185">Reference proteome</keyword>
<dbReference type="AlphaFoldDB" id="A0A226C046"/>
<dbReference type="Proteomes" id="UP000214588">
    <property type="component" value="Unassembled WGS sequence"/>
</dbReference>
<name>A0A226C046_9FIRM</name>
<protein>
    <submittedName>
        <fullName evidence="2">Uncharacterized protein</fullName>
    </submittedName>
</protein>
<keyword evidence="1" id="KW-0812">Transmembrane</keyword>
<keyword evidence="1" id="KW-1133">Transmembrane helix</keyword>
<dbReference type="EMBL" id="NIQC01000004">
    <property type="protein sequence ID" value="OWZ84551.1"/>
    <property type="molecule type" value="Genomic_DNA"/>
</dbReference>
<feature type="transmembrane region" description="Helical" evidence="1">
    <location>
        <begin position="6"/>
        <end position="26"/>
    </location>
</feature>